<dbReference type="EMBL" id="BARS01031505">
    <property type="protein sequence ID" value="GAG18892.1"/>
    <property type="molecule type" value="Genomic_DNA"/>
</dbReference>
<protein>
    <submittedName>
        <fullName evidence="2">Uncharacterized protein</fullName>
    </submittedName>
</protein>
<evidence type="ECO:0000256" key="1">
    <source>
        <dbReference type="SAM" id="Phobius"/>
    </source>
</evidence>
<keyword evidence="1" id="KW-1133">Transmembrane helix</keyword>
<keyword evidence="1" id="KW-0472">Membrane</keyword>
<proteinExistence type="predicted"/>
<comment type="caution">
    <text evidence="2">The sequence shown here is derived from an EMBL/GenBank/DDBJ whole genome shotgun (WGS) entry which is preliminary data.</text>
</comment>
<reference evidence="2" key="1">
    <citation type="journal article" date="2014" name="Front. Microbiol.">
        <title>High frequency of phylogenetically diverse reductive dehalogenase-homologous genes in deep subseafloor sedimentary metagenomes.</title>
        <authorList>
            <person name="Kawai M."/>
            <person name="Futagami T."/>
            <person name="Toyoda A."/>
            <person name="Takaki Y."/>
            <person name="Nishi S."/>
            <person name="Hori S."/>
            <person name="Arai W."/>
            <person name="Tsubouchi T."/>
            <person name="Morono Y."/>
            <person name="Uchiyama I."/>
            <person name="Ito T."/>
            <person name="Fujiyama A."/>
            <person name="Inagaki F."/>
            <person name="Takami H."/>
        </authorList>
    </citation>
    <scope>NUCLEOTIDE SEQUENCE</scope>
    <source>
        <strain evidence="2">Expedition CK06-06</strain>
    </source>
</reference>
<evidence type="ECO:0000313" key="2">
    <source>
        <dbReference type="EMBL" id="GAG18892.1"/>
    </source>
</evidence>
<accession>X0W6I9</accession>
<feature type="transmembrane region" description="Helical" evidence="1">
    <location>
        <begin position="7"/>
        <end position="28"/>
    </location>
</feature>
<organism evidence="2">
    <name type="scientific">marine sediment metagenome</name>
    <dbReference type="NCBI Taxonomy" id="412755"/>
    <lineage>
        <taxon>unclassified sequences</taxon>
        <taxon>metagenomes</taxon>
        <taxon>ecological metagenomes</taxon>
    </lineage>
</organism>
<feature type="transmembrane region" description="Helical" evidence="1">
    <location>
        <begin position="34"/>
        <end position="59"/>
    </location>
</feature>
<dbReference type="AlphaFoldDB" id="X0W6I9"/>
<keyword evidence="1" id="KW-0812">Transmembrane</keyword>
<sequence length="79" mass="8574">MGNGKTIGLGLFIGGIILLIIYGISLGFEELVQAMNLITGFLVGITLIGLLVLIISIVFEQKKDTKETLKDIKKEDLEP</sequence>
<name>X0W6I9_9ZZZZ</name>
<gene>
    <name evidence="2" type="ORF">S01H1_49020</name>
</gene>